<dbReference type="EMBL" id="CP046973">
    <property type="protein sequence ID" value="QGZ89596.1"/>
    <property type="molecule type" value="Genomic_DNA"/>
</dbReference>
<name>A0A857D1X9_MICAE</name>
<evidence type="ECO:0000313" key="2">
    <source>
        <dbReference type="Proteomes" id="UP000438345"/>
    </source>
</evidence>
<sequence length="57" mass="6563">MKILSCYSLGEHFTTLFCRLEAFGTIRSIKEHYQLTKLFQGKPAPSSLNAQKDKNDR</sequence>
<evidence type="ECO:0000313" key="1">
    <source>
        <dbReference type="EMBL" id="QGZ89596.1"/>
    </source>
</evidence>
<reference evidence="1 2" key="1">
    <citation type="submission" date="2019-12" db="EMBL/GenBank/DDBJ databases">
        <title>Complete genome sequence of Microcystis aeruginosa strain FD4.</title>
        <authorList>
            <person name="Urakawa H."/>
        </authorList>
    </citation>
    <scope>NUCLEOTIDE SEQUENCE [LARGE SCALE GENOMIC DNA]</scope>
    <source>
        <strain evidence="1 2">FD4</strain>
    </source>
</reference>
<accession>A0A857D1X9</accession>
<gene>
    <name evidence="1" type="ORF">GQR42_08505</name>
</gene>
<dbReference type="RefSeq" id="WP_158199627.1">
    <property type="nucleotide sequence ID" value="NZ_CP046973.1"/>
</dbReference>
<proteinExistence type="predicted"/>
<organism evidence="1 2">
    <name type="scientific">Microcystis aeruginosa FD4</name>
    <dbReference type="NCBI Taxonomy" id="2686288"/>
    <lineage>
        <taxon>Bacteria</taxon>
        <taxon>Bacillati</taxon>
        <taxon>Cyanobacteriota</taxon>
        <taxon>Cyanophyceae</taxon>
        <taxon>Oscillatoriophycideae</taxon>
        <taxon>Chroococcales</taxon>
        <taxon>Microcystaceae</taxon>
        <taxon>Microcystis</taxon>
    </lineage>
</organism>
<protein>
    <submittedName>
        <fullName evidence="1">Uncharacterized protein</fullName>
    </submittedName>
</protein>
<dbReference type="Proteomes" id="UP000438345">
    <property type="component" value="Chromosome"/>
</dbReference>
<dbReference type="AlphaFoldDB" id="A0A857D1X9"/>